<evidence type="ECO:0000259" key="1">
    <source>
        <dbReference type="Pfam" id="PF17147"/>
    </source>
</evidence>
<gene>
    <name evidence="2" type="ORF">S01H1_85280</name>
</gene>
<dbReference type="InterPro" id="IPR009014">
    <property type="entry name" value="Transketo_C/PFOR_II"/>
</dbReference>
<dbReference type="GO" id="GO:0006979">
    <property type="term" value="P:response to oxidative stress"/>
    <property type="evidence" value="ECO:0007669"/>
    <property type="project" value="TreeGrafter"/>
</dbReference>
<feature type="non-terminal residue" evidence="2">
    <location>
        <position position="1"/>
    </location>
</feature>
<dbReference type="SUPFAM" id="SSF52922">
    <property type="entry name" value="TK C-terminal domain-like"/>
    <property type="match status" value="1"/>
</dbReference>
<accession>X0YK62</accession>
<evidence type="ECO:0000313" key="2">
    <source>
        <dbReference type="EMBL" id="GAG48938.1"/>
    </source>
</evidence>
<comment type="caution">
    <text evidence="2">The sequence shown here is derived from an EMBL/GenBank/DDBJ whole genome shotgun (WGS) entry which is preliminary data.</text>
</comment>
<dbReference type="PANTHER" id="PTHR32154:SF0">
    <property type="entry name" value="PYRUVATE-FLAVODOXIN OXIDOREDUCTASE-RELATED"/>
    <property type="match status" value="1"/>
</dbReference>
<sequence length="96" mass="10608">GGVQNQPDFQAGAVDHHTHFVREVPRFVKEAMDEYGALTGRHYRPVMTFRTEDAEHLIVGLGSVTDDAEAVATHLRTQGKRVGVVSIKLLQPFPEA</sequence>
<feature type="non-terminal residue" evidence="2">
    <location>
        <position position="96"/>
    </location>
</feature>
<dbReference type="InterPro" id="IPR050722">
    <property type="entry name" value="Pyruvate:ferred/Flavod_OxRd"/>
</dbReference>
<reference evidence="2" key="1">
    <citation type="journal article" date="2014" name="Front. Microbiol.">
        <title>High frequency of phylogenetically diverse reductive dehalogenase-homologous genes in deep subseafloor sedimentary metagenomes.</title>
        <authorList>
            <person name="Kawai M."/>
            <person name="Futagami T."/>
            <person name="Toyoda A."/>
            <person name="Takaki Y."/>
            <person name="Nishi S."/>
            <person name="Hori S."/>
            <person name="Arai W."/>
            <person name="Tsubouchi T."/>
            <person name="Morono Y."/>
            <person name="Uchiyama I."/>
            <person name="Ito T."/>
            <person name="Fujiyama A."/>
            <person name="Inagaki F."/>
            <person name="Takami H."/>
        </authorList>
    </citation>
    <scope>NUCLEOTIDE SEQUENCE</scope>
    <source>
        <strain evidence="2">Expedition CK06-06</strain>
    </source>
</reference>
<dbReference type="InterPro" id="IPR033412">
    <property type="entry name" value="PFOR_II"/>
</dbReference>
<dbReference type="Pfam" id="PF17147">
    <property type="entry name" value="PFOR_II"/>
    <property type="match status" value="1"/>
</dbReference>
<organism evidence="2">
    <name type="scientific">marine sediment metagenome</name>
    <dbReference type="NCBI Taxonomy" id="412755"/>
    <lineage>
        <taxon>unclassified sequences</taxon>
        <taxon>metagenomes</taxon>
        <taxon>ecological metagenomes</taxon>
    </lineage>
</organism>
<dbReference type="Gene3D" id="3.40.50.920">
    <property type="match status" value="1"/>
</dbReference>
<protein>
    <recommendedName>
        <fullName evidence="1">Pyruvate:ferredoxin oxidoreductase core domain-containing protein</fullName>
    </recommendedName>
</protein>
<dbReference type="AlphaFoldDB" id="X0YK62"/>
<dbReference type="PANTHER" id="PTHR32154">
    <property type="entry name" value="PYRUVATE-FLAVODOXIN OXIDOREDUCTASE-RELATED"/>
    <property type="match status" value="1"/>
</dbReference>
<name>X0YK62_9ZZZZ</name>
<feature type="domain" description="Pyruvate:ferredoxin oxidoreductase core" evidence="1">
    <location>
        <begin position="54"/>
        <end position="95"/>
    </location>
</feature>
<dbReference type="EMBL" id="BARS01058504">
    <property type="protein sequence ID" value="GAG48938.1"/>
    <property type="molecule type" value="Genomic_DNA"/>
</dbReference>
<proteinExistence type="predicted"/>